<dbReference type="InterPro" id="IPR011010">
    <property type="entry name" value="DNA_brk_join_enz"/>
</dbReference>
<dbReference type="GO" id="GO:0007059">
    <property type="term" value="P:chromosome segregation"/>
    <property type="evidence" value="ECO:0007669"/>
    <property type="project" value="UniProtKB-UniRule"/>
</dbReference>
<dbReference type="PANTHER" id="PTHR30349:SF81">
    <property type="entry name" value="TYROSINE RECOMBINASE XERC"/>
    <property type="match status" value="1"/>
</dbReference>
<dbReference type="EMBL" id="JAGSRH010000004">
    <property type="protein sequence ID" value="MER5076087.1"/>
    <property type="molecule type" value="Genomic_DNA"/>
</dbReference>
<evidence type="ECO:0000313" key="16">
    <source>
        <dbReference type="EMBL" id="MER5076087.1"/>
    </source>
</evidence>
<feature type="active site" evidence="12">
    <location>
        <position position="253"/>
    </location>
</feature>
<dbReference type="InterPro" id="IPR023009">
    <property type="entry name" value="Tyrosine_recombinase_XerC/XerD"/>
</dbReference>
<dbReference type="Pfam" id="PF02899">
    <property type="entry name" value="Phage_int_SAM_1"/>
    <property type="match status" value="1"/>
</dbReference>
<comment type="activity regulation">
    <text evidence="12">FtsK may regulate the catalytic switch between XerC and XerD in the heterotetrameric complex during the two steps of the recombination process.</text>
</comment>
<comment type="subcellular location">
    <subcellularLocation>
        <location evidence="1 12">Cytoplasm</location>
    </subcellularLocation>
</comment>
<dbReference type="GO" id="GO:0051301">
    <property type="term" value="P:cell division"/>
    <property type="evidence" value="ECO:0007669"/>
    <property type="project" value="UniProtKB-UniRule"/>
</dbReference>
<dbReference type="FunFam" id="1.10.443.10:FF:000002">
    <property type="entry name" value="Tyrosine recombinase XerC"/>
    <property type="match status" value="1"/>
</dbReference>
<dbReference type="PANTHER" id="PTHR30349">
    <property type="entry name" value="PHAGE INTEGRASE-RELATED"/>
    <property type="match status" value="1"/>
</dbReference>
<keyword evidence="8 12" id="KW-0229">DNA integration</keyword>
<gene>
    <name evidence="12 15" type="primary">xerC</name>
    <name evidence="15" type="ORF">JRA39_000532</name>
    <name evidence="16" type="ORF">KDV35_04275</name>
</gene>
<keyword evidence="7 12" id="KW-0159">Chromosome partition</keyword>
<dbReference type="InterPro" id="IPR010998">
    <property type="entry name" value="Integrase_recombinase_N"/>
</dbReference>
<evidence type="ECO:0000256" key="5">
    <source>
        <dbReference type="ARBA" id="ARBA00022490"/>
    </source>
</evidence>
<evidence type="ECO:0000313" key="15">
    <source>
        <dbReference type="EMBL" id="EMP9431526.1"/>
    </source>
</evidence>
<proteinExistence type="inferred from homology"/>
<evidence type="ECO:0000256" key="2">
    <source>
        <dbReference type="ARBA" id="ARBA00006657"/>
    </source>
</evidence>
<keyword evidence="10 12" id="KW-0233">DNA recombination</keyword>
<dbReference type="InterPro" id="IPR050090">
    <property type="entry name" value="Tyrosine_recombinase_XerCD"/>
</dbReference>
<dbReference type="InterPro" id="IPR044068">
    <property type="entry name" value="CB"/>
</dbReference>
<evidence type="ECO:0000256" key="7">
    <source>
        <dbReference type="ARBA" id="ARBA00022829"/>
    </source>
</evidence>
<dbReference type="InterPro" id="IPR013762">
    <property type="entry name" value="Integrase-like_cat_sf"/>
</dbReference>
<comment type="caution">
    <text evidence="15">The sequence shown here is derived from an EMBL/GenBank/DDBJ whole genome shotgun (WGS) entry which is preliminary data.</text>
</comment>
<dbReference type="CDD" id="cd00798">
    <property type="entry name" value="INT_XerDC_C"/>
    <property type="match status" value="1"/>
</dbReference>
<evidence type="ECO:0000256" key="6">
    <source>
        <dbReference type="ARBA" id="ARBA00022618"/>
    </source>
</evidence>
<dbReference type="InterPro" id="IPR011931">
    <property type="entry name" value="Recomb_XerC"/>
</dbReference>
<feature type="active site" evidence="12">
    <location>
        <position position="250"/>
    </location>
</feature>
<dbReference type="GO" id="GO:0005737">
    <property type="term" value="C:cytoplasm"/>
    <property type="evidence" value="ECO:0007669"/>
    <property type="project" value="UniProtKB-SubCell"/>
</dbReference>
<protein>
    <recommendedName>
        <fullName evidence="4 12">Tyrosine recombinase XerC</fullName>
    </recommendedName>
</protein>
<organism evidence="15">
    <name type="scientific">Providencia stuartii</name>
    <dbReference type="NCBI Taxonomy" id="588"/>
    <lineage>
        <taxon>Bacteria</taxon>
        <taxon>Pseudomonadati</taxon>
        <taxon>Pseudomonadota</taxon>
        <taxon>Gammaproteobacteria</taxon>
        <taxon>Enterobacterales</taxon>
        <taxon>Morganellaceae</taxon>
        <taxon>Providencia</taxon>
    </lineage>
</organism>
<dbReference type="PROSITE" id="PS51900">
    <property type="entry name" value="CB"/>
    <property type="match status" value="1"/>
</dbReference>
<feature type="active site" evidence="12">
    <location>
        <position position="157"/>
    </location>
</feature>
<dbReference type="AlphaFoldDB" id="A0AAI9HWP4"/>
<feature type="domain" description="Core-binding (CB)" evidence="14">
    <location>
        <begin position="11"/>
        <end position="97"/>
    </location>
</feature>
<evidence type="ECO:0000256" key="12">
    <source>
        <dbReference type="HAMAP-Rule" id="MF_01808"/>
    </source>
</evidence>
<evidence type="ECO:0000256" key="1">
    <source>
        <dbReference type="ARBA" id="ARBA00004496"/>
    </source>
</evidence>
<evidence type="ECO:0000313" key="17">
    <source>
        <dbReference type="Proteomes" id="UP001495779"/>
    </source>
</evidence>
<dbReference type="PROSITE" id="PS51898">
    <property type="entry name" value="TYR_RECOMBINASE"/>
    <property type="match status" value="1"/>
</dbReference>
<sequence>MDRTLITTQPEGLMTQVEAFLRYLHVERRLSPVTITNYRRQLTTVTEMLNEMKVSEWQQLDVVKARNIAAKSRRAGLQAASMALRLSALRSFCDWMVQQGELPANPVKAVQAPKAKKRLPKNMDVDEVSQLLNMDSGDPLVVRDRTMLEVMYGAGLRLSELVGLDIRHLDLASGEVKVMGKGSKERKIPLGKTAVSWLTRWLEMRELYAPEDNAVFISTQSGKRISNRNVQKRFEQWGIKQGVNSHINPHKLRHSFATHILESSGNLRGVQELLGHANLSTTQIYTHLDFQHLANVYDVAHPRAKREKP</sequence>
<evidence type="ECO:0000259" key="14">
    <source>
        <dbReference type="PROSITE" id="PS51900"/>
    </source>
</evidence>
<dbReference type="EMBL" id="AAZDVE040000002">
    <property type="protein sequence ID" value="EMP9431526.1"/>
    <property type="molecule type" value="Genomic_DNA"/>
</dbReference>
<feature type="domain" description="Tyr recombinase" evidence="13">
    <location>
        <begin position="118"/>
        <end position="298"/>
    </location>
</feature>
<evidence type="ECO:0000256" key="10">
    <source>
        <dbReference type="ARBA" id="ARBA00023172"/>
    </source>
</evidence>
<evidence type="ECO:0000259" key="13">
    <source>
        <dbReference type="PROSITE" id="PS51898"/>
    </source>
</evidence>
<dbReference type="Gene3D" id="1.10.150.130">
    <property type="match status" value="1"/>
</dbReference>
<accession>A0AAI9HWP4</accession>
<comment type="similarity">
    <text evidence="2 12">Belongs to the 'phage' integrase family. XerC subfamily.</text>
</comment>
<feature type="active site" description="O-(3'-phospho-DNA)-tyrosine intermediate" evidence="12">
    <location>
        <position position="285"/>
    </location>
</feature>
<name>A0AAI9HWP4_PROST</name>
<dbReference type="NCBIfam" id="NF001399">
    <property type="entry name" value="PRK00283.1"/>
    <property type="match status" value="1"/>
</dbReference>
<keyword evidence="9 12" id="KW-0238">DNA-binding</keyword>
<dbReference type="Gene3D" id="1.10.443.10">
    <property type="entry name" value="Intergrase catalytic core"/>
    <property type="match status" value="1"/>
</dbReference>
<dbReference type="SUPFAM" id="SSF56349">
    <property type="entry name" value="DNA breaking-rejoining enzymes"/>
    <property type="match status" value="1"/>
</dbReference>
<comment type="subunit">
    <text evidence="3 12">Forms a cyclic heterotetrameric complex composed of two molecules of XerC and two molecules of XerD, in which XerC interacts with XerD via its C-terminal region, XerD interacts with XerC via its C-terminal region and so on.</text>
</comment>
<keyword evidence="6 12" id="KW-0132">Cell division</keyword>
<reference evidence="16 17" key="1">
    <citation type="submission" date="2021-04" db="EMBL/GenBank/DDBJ databases">
        <title>Determining the burden of carbapenem-resistant Enterobacterales from a tertiary public heath setting in Bangladesh: a clinical, epidemiological, and molecular study.</title>
        <authorList>
            <person name="Farzana R."/>
            <person name="Walsh T.R."/>
        </authorList>
    </citation>
    <scope>NUCLEOTIDE SEQUENCE [LARGE SCALE GENOMIC DNA]</scope>
    <source>
        <strain evidence="17">dmpro_s316</strain>
        <strain evidence="16">Dmpro_s316</strain>
    </source>
</reference>
<evidence type="ECO:0000256" key="8">
    <source>
        <dbReference type="ARBA" id="ARBA00022908"/>
    </source>
</evidence>
<dbReference type="HAMAP" id="MF_01808">
    <property type="entry name" value="Recomb_XerC_XerD"/>
    <property type="match status" value="1"/>
</dbReference>
<dbReference type="SUPFAM" id="SSF47823">
    <property type="entry name" value="lambda integrase-like, N-terminal domain"/>
    <property type="match status" value="1"/>
</dbReference>
<dbReference type="RefSeq" id="WP_196713738.1">
    <property type="nucleotide sequence ID" value="NZ_CP095443.1"/>
</dbReference>
<evidence type="ECO:0000256" key="11">
    <source>
        <dbReference type="ARBA" id="ARBA00023306"/>
    </source>
</evidence>
<evidence type="ECO:0000256" key="9">
    <source>
        <dbReference type="ARBA" id="ARBA00023125"/>
    </source>
</evidence>
<dbReference type="NCBIfam" id="TIGR02224">
    <property type="entry name" value="recomb_XerC"/>
    <property type="match status" value="1"/>
</dbReference>
<dbReference type="InterPro" id="IPR002104">
    <property type="entry name" value="Integrase_catalytic"/>
</dbReference>
<dbReference type="Proteomes" id="UP001495779">
    <property type="component" value="Unassembled WGS sequence"/>
</dbReference>
<comment type="function">
    <text evidence="12">Site-specific tyrosine recombinase, which acts by catalyzing the cutting and rejoining of the recombining DNA molecules. Binds cooperatively to specific DNA consensus sequences that are separated from XerD binding sites by a short central region, forming the heterotetrameric XerC-XerD complex that recombines DNA substrates. The complex is essential to convert dimers of the bacterial chromosome into monomers to permit their segregation at cell division. It also contributes to the segregational stability of plasmids. In the complex XerC specifically exchanges the top DNA strands.</text>
</comment>
<keyword evidence="5 12" id="KW-0963">Cytoplasm</keyword>
<evidence type="ECO:0000256" key="4">
    <source>
        <dbReference type="ARBA" id="ARBA00015804"/>
    </source>
</evidence>
<keyword evidence="11 12" id="KW-0131">Cell cycle</keyword>
<feature type="active site" evidence="12">
    <location>
        <position position="276"/>
    </location>
</feature>
<dbReference type="GO" id="GO:0003677">
    <property type="term" value="F:DNA binding"/>
    <property type="evidence" value="ECO:0007669"/>
    <property type="project" value="UniProtKB-UniRule"/>
</dbReference>
<reference evidence="15" key="2">
    <citation type="submission" date="2024-02" db="EMBL/GenBank/DDBJ databases">
        <authorList>
            <consortium name="Clinical and Environmental Microbiology Branch: Whole genome sequencing antimicrobial resistance pathogens in the healthcare setting"/>
        </authorList>
    </citation>
    <scope>NUCLEOTIDE SEQUENCE</scope>
    <source>
        <strain evidence="15">2020GO-00142</strain>
    </source>
</reference>
<dbReference type="Pfam" id="PF00589">
    <property type="entry name" value="Phage_integrase"/>
    <property type="match status" value="1"/>
</dbReference>
<dbReference type="GO" id="GO:0009037">
    <property type="term" value="F:tyrosine-based site-specific recombinase activity"/>
    <property type="evidence" value="ECO:0007669"/>
    <property type="project" value="UniProtKB-UniRule"/>
</dbReference>
<dbReference type="InterPro" id="IPR004107">
    <property type="entry name" value="Integrase_SAM-like_N"/>
</dbReference>
<evidence type="ECO:0000256" key="3">
    <source>
        <dbReference type="ARBA" id="ARBA00011483"/>
    </source>
</evidence>
<feature type="active site" evidence="12">
    <location>
        <position position="181"/>
    </location>
</feature>
<dbReference type="GO" id="GO:0006313">
    <property type="term" value="P:DNA transposition"/>
    <property type="evidence" value="ECO:0007669"/>
    <property type="project" value="UniProtKB-UniRule"/>
</dbReference>